<dbReference type="AlphaFoldDB" id="A0A2U2N4X1"/>
<dbReference type="RefSeq" id="WP_109677383.1">
    <property type="nucleotide sequence ID" value="NZ_CP086615.1"/>
</dbReference>
<accession>A0A2U2N4X1</accession>
<dbReference type="InterPro" id="IPR002060">
    <property type="entry name" value="Squ/phyt_synthse"/>
</dbReference>
<proteinExistence type="predicted"/>
<dbReference type="EMBL" id="QFFI01000007">
    <property type="protein sequence ID" value="PWG64117.1"/>
    <property type="molecule type" value="Genomic_DNA"/>
</dbReference>
<dbReference type="SUPFAM" id="SSF48576">
    <property type="entry name" value="Terpenoid synthases"/>
    <property type="match status" value="1"/>
</dbReference>
<evidence type="ECO:0000313" key="3">
    <source>
        <dbReference type="Proteomes" id="UP000245474"/>
    </source>
</evidence>
<organism evidence="2 3">
    <name type="scientific">Sediminicurvatus halobius</name>
    <dbReference type="NCBI Taxonomy" id="2182432"/>
    <lineage>
        <taxon>Bacteria</taxon>
        <taxon>Pseudomonadati</taxon>
        <taxon>Pseudomonadota</taxon>
        <taxon>Gammaproteobacteria</taxon>
        <taxon>Chromatiales</taxon>
        <taxon>Ectothiorhodospiraceae</taxon>
        <taxon>Sediminicurvatus</taxon>
    </lineage>
</organism>
<comment type="caution">
    <text evidence="2">The sequence shown here is derived from an EMBL/GenBank/DDBJ whole genome shotgun (WGS) entry which is preliminary data.</text>
</comment>
<dbReference type="Gene3D" id="1.10.600.10">
    <property type="entry name" value="Farnesyl Diphosphate Synthase"/>
    <property type="match status" value="1"/>
</dbReference>
<protein>
    <submittedName>
        <fullName evidence="2">Uncharacterized protein</fullName>
    </submittedName>
</protein>
<evidence type="ECO:0000256" key="1">
    <source>
        <dbReference type="SAM" id="MobiDB-lite"/>
    </source>
</evidence>
<dbReference type="InterPro" id="IPR008949">
    <property type="entry name" value="Isoprenoid_synthase_dom_sf"/>
</dbReference>
<dbReference type="Pfam" id="PF00494">
    <property type="entry name" value="SQS_PSY"/>
    <property type="match status" value="1"/>
</dbReference>
<dbReference type="Proteomes" id="UP000245474">
    <property type="component" value="Unassembled WGS sequence"/>
</dbReference>
<evidence type="ECO:0000313" key="2">
    <source>
        <dbReference type="EMBL" id="PWG64117.1"/>
    </source>
</evidence>
<reference evidence="2 3" key="1">
    <citation type="submission" date="2018-05" db="EMBL/GenBank/DDBJ databases">
        <title>Spiribacter halobius sp. nov., a moderately halophilic bacterium isolated from marine solar saltern.</title>
        <authorList>
            <person name="Zheng W.-S."/>
            <person name="Lu D.-C."/>
            <person name="Du Z.-J."/>
        </authorList>
    </citation>
    <scope>NUCLEOTIDE SEQUENCE [LARGE SCALE GENOMIC DNA]</scope>
    <source>
        <strain evidence="2 3">E85</strain>
    </source>
</reference>
<feature type="region of interest" description="Disordered" evidence="1">
    <location>
        <begin position="18"/>
        <end position="39"/>
    </location>
</feature>
<keyword evidence="3" id="KW-1185">Reference proteome</keyword>
<name>A0A2U2N4X1_9GAMM</name>
<sequence>MGDVQALGVGGTAAAGIARHSRGSTVSRPGSGRRCAAAGPRHTCRRLGSASSAAKTSQSAALSSCSPVSAWTSQARRYAELADTLDYAYHVTGVVGVMIAMEMNARGDDALDQASDLGITMQLANITRAVVHNAVMGRCCLPARWLTEASIFAACCGHGRAAGPQGRGNPASVPQSMQREW</sequence>
<feature type="compositionally biased region" description="Polar residues" evidence="1">
    <location>
        <begin position="172"/>
        <end position="181"/>
    </location>
</feature>
<feature type="region of interest" description="Disordered" evidence="1">
    <location>
        <begin position="161"/>
        <end position="181"/>
    </location>
</feature>
<gene>
    <name evidence="2" type="ORF">DEM34_06350</name>
</gene>